<evidence type="ECO:0000256" key="1">
    <source>
        <dbReference type="ARBA" id="ARBA00004651"/>
    </source>
</evidence>
<dbReference type="CDD" id="cd06173">
    <property type="entry name" value="MFS_MefA_like"/>
    <property type="match status" value="1"/>
</dbReference>
<gene>
    <name evidence="8" type="ORF">A2024_00110</name>
</gene>
<dbReference type="Pfam" id="PF05977">
    <property type="entry name" value="MFS_3"/>
    <property type="match status" value="1"/>
</dbReference>
<dbReference type="InterPro" id="IPR010290">
    <property type="entry name" value="TM_effector"/>
</dbReference>
<dbReference type="PANTHER" id="PTHR23513:SF11">
    <property type="entry name" value="STAPHYLOFERRIN A TRANSPORTER"/>
    <property type="match status" value="1"/>
</dbReference>
<dbReference type="Proteomes" id="UP000177230">
    <property type="component" value="Unassembled WGS sequence"/>
</dbReference>
<comment type="subcellular location">
    <subcellularLocation>
        <location evidence="1">Cell membrane</location>
        <topology evidence="1">Multi-pass membrane protein</topology>
    </subcellularLocation>
</comment>
<dbReference type="SUPFAM" id="SSF103473">
    <property type="entry name" value="MFS general substrate transporter"/>
    <property type="match status" value="1"/>
</dbReference>
<dbReference type="AlphaFoldDB" id="A0A1F5RFY0"/>
<feature type="transmembrane region" description="Helical" evidence="7">
    <location>
        <begin position="291"/>
        <end position="308"/>
    </location>
</feature>
<keyword evidence="3" id="KW-1003">Cell membrane</keyword>
<evidence type="ECO:0000256" key="6">
    <source>
        <dbReference type="ARBA" id="ARBA00023136"/>
    </source>
</evidence>
<protein>
    <recommendedName>
        <fullName evidence="10">Major facilitator superfamily (MFS) profile domain-containing protein</fullName>
    </recommendedName>
</protein>
<dbReference type="Gene3D" id="1.20.1250.20">
    <property type="entry name" value="MFS general substrate transporter like domains"/>
    <property type="match status" value="1"/>
</dbReference>
<keyword evidence="4 7" id="KW-0812">Transmembrane</keyword>
<dbReference type="PANTHER" id="PTHR23513">
    <property type="entry name" value="INTEGRAL MEMBRANE EFFLUX PROTEIN-RELATED"/>
    <property type="match status" value="1"/>
</dbReference>
<evidence type="ECO:0000313" key="8">
    <source>
        <dbReference type="EMBL" id="OGF13360.1"/>
    </source>
</evidence>
<sequence>MLAAVSNFASETFSALRVRNYRLYFIGQGISLSGTWMSTIGQAWLVLKLTESGTALGLVSAFQYLPVLLLGPLGGVVTDRFPKRKLLYFTQGAFCLLDLILAILVVTGKVQLWMVYSLALCFGLLVAVDNPTRQSFVHEMVGSKFLRNAVTLNSMEINLARVIGPALAGVLIASVGMASCFFINSFSFLAVLICLFLMRSKDLHPIPPIRQFKGQLSRGFAYMWKTPVIREVLIMMAIVGTLTYEFQVSLPLIAKYTFHGNARTLALLTSATGIGSVLGGLFTASRGKAGTFWVAWASLGFGTAILAVSVLPTLALAATAMVIVGIFSIAFNSLGNTTLQLECTPEMRGRVMSLWAVTFIGSNAIGGPVIGWVGEHADPRWSLALGGIAAIVAGVYGLISSKKAYSKIDLAVETA</sequence>
<reference evidence="8 9" key="1">
    <citation type="journal article" date="2016" name="Nat. Commun.">
        <title>Thousands of microbial genomes shed light on interconnected biogeochemical processes in an aquifer system.</title>
        <authorList>
            <person name="Anantharaman K."/>
            <person name="Brown C.T."/>
            <person name="Hug L.A."/>
            <person name="Sharon I."/>
            <person name="Castelle C.J."/>
            <person name="Probst A.J."/>
            <person name="Thomas B.C."/>
            <person name="Singh A."/>
            <person name="Wilkins M.J."/>
            <person name="Karaoz U."/>
            <person name="Brodie E.L."/>
            <person name="Williams K.H."/>
            <person name="Hubbard S.S."/>
            <person name="Banfield J.F."/>
        </authorList>
    </citation>
    <scope>NUCLEOTIDE SEQUENCE [LARGE SCALE GENOMIC DNA]</scope>
</reference>
<keyword evidence="6 7" id="KW-0472">Membrane</keyword>
<feature type="transmembrane region" description="Helical" evidence="7">
    <location>
        <begin position="86"/>
        <end position="106"/>
    </location>
</feature>
<organism evidence="8 9">
    <name type="scientific">Candidatus Edwardsbacteria bacterium GWF2_54_11</name>
    <dbReference type="NCBI Taxonomy" id="1817851"/>
    <lineage>
        <taxon>Bacteria</taxon>
        <taxon>Candidatus Edwardsiibacteriota</taxon>
    </lineage>
</organism>
<feature type="transmembrane region" description="Helical" evidence="7">
    <location>
        <begin position="380"/>
        <end position="399"/>
    </location>
</feature>
<feature type="transmembrane region" description="Helical" evidence="7">
    <location>
        <begin position="264"/>
        <end position="284"/>
    </location>
</feature>
<keyword evidence="2" id="KW-0813">Transport</keyword>
<feature type="transmembrane region" description="Helical" evidence="7">
    <location>
        <begin position="23"/>
        <end position="47"/>
    </location>
</feature>
<dbReference type="InterPro" id="IPR036259">
    <property type="entry name" value="MFS_trans_sf"/>
</dbReference>
<dbReference type="GO" id="GO:0005886">
    <property type="term" value="C:plasma membrane"/>
    <property type="evidence" value="ECO:0007669"/>
    <property type="project" value="UniProtKB-SubCell"/>
</dbReference>
<feature type="transmembrane region" description="Helical" evidence="7">
    <location>
        <begin position="354"/>
        <end position="374"/>
    </location>
</feature>
<comment type="caution">
    <text evidence="8">The sequence shown here is derived from an EMBL/GenBank/DDBJ whole genome shotgun (WGS) entry which is preliminary data.</text>
</comment>
<keyword evidence="5 7" id="KW-1133">Transmembrane helix</keyword>
<dbReference type="EMBL" id="MFFM01000020">
    <property type="protein sequence ID" value="OGF13360.1"/>
    <property type="molecule type" value="Genomic_DNA"/>
</dbReference>
<feature type="transmembrane region" description="Helical" evidence="7">
    <location>
        <begin position="53"/>
        <end position="74"/>
    </location>
</feature>
<evidence type="ECO:0000256" key="2">
    <source>
        <dbReference type="ARBA" id="ARBA00022448"/>
    </source>
</evidence>
<proteinExistence type="predicted"/>
<evidence type="ECO:0000256" key="4">
    <source>
        <dbReference type="ARBA" id="ARBA00022692"/>
    </source>
</evidence>
<evidence type="ECO:0000256" key="3">
    <source>
        <dbReference type="ARBA" id="ARBA00022475"/>
    </source>
</evidence>
<evidence type="ECO:0000256" key="7">
    <source>
        <dbReference type="SAM" id="Phobius"/>
    </source>
</evidence>
<feature type="transmembrane region" description="Helical" evidence="7">
    <location>
        <begin position="181"/>
        <end position="198"/>
    </location>
</feature>
<name>A0A1F5RFY0_9BACT</name>
<evidence type="ECO:0000256" key="5">
    <source>
        <dbReference type="ARBA" id="ARBA00022989"/>
    </source>
</evidence>
<accession>A0A1F5RFY0</accession>
<feature type="transmembrane region" description="Helical" evidence="7">
    <location>
        <begin position="219"/>
        <end position="244"/>
    </location>
</feature>
<evidence type="ECO:0008006" key="10">
    <source>
        <dbReference type="Google" id="ProtNLM"/>
    </source>
</evidence>
<feature type="transmembrane region" description="Helical" evidence="7">
    <location>
        <begin position="314"/>
        <end position="334"/>
    </location>
</feature>
<evidence type="ECO:0000313" key="9">
    <source>
        <dbReference type="Proteomes" id="UP000177230"/>
    </source>
</evidence>